<evidence type="ECO:0000313" key="2">
    <source>
        <dbReference type="Proteomes" id="UP000248329"/>
    </source>
</evidence>
<dbReference type="Proteomes" id="UP000248329">
    <property type="component" value="Unassembled WGS sequence"/>
</dbReference>
<reference evidence="1" key="1">
    <citation type="submission" date="2018-01" db="EMBL/GenBank/DDBJ databases">
        <authorList>
            <person name="Krukenberg V."/>
        </authorList>
    </citation>
    <scope>NUCLEOTIDE SEQUENCE</scope>
    <source>
        <strain evidence="1">E20ANME2</strain>
    </source>
</reference>
<organism evidence="1 2">
    <name type="scientific">Candidatus Methanogaster sp</name>
    <dbReference type="NCBI Taxonomy" id="3386292"/>
    <lineage>
        <taxon>Archaea</taxon>
        <taxon>Methanobacteriati</taxon>
        <taxon>Methanobacteriota</taxon>
        <taxon>Stenosarchaea group</taxon>
        <taxon>Methanomicrobia</taxon>
        <taxon>Methanosarcinales</taxon>
        <taxon>ANME-2 cluster</taxon>
        <taxon>Candidatus Methanogasteraceae</taxon>
        <taxon>Candidatus Methanogaster</taxon>
    </lineage>
</organism>
<gene>
    <name evidence="1" type="primary">trxA</name>
    <name evidence="1" type="ORF">C4B59_15540</name>
</gene>
<protein>
    <submittedName>
        <fullName evidence="1">Thioredoxin</fullName>
    </submittedName>
</protein>
<evidence type="ECO:0000313" key="1">
    <source>
        <dbReference type="EMBL" id="PXF57265.1"/>
    </source>
</evidence>
<accession>A0AC61KYQ1</accession>
<name>A0AC61KYQ1_9EURY</name>
<comment type="caution">
    <text evidence="1">The sequence shown here is derived from an EMBL/GenBank/DDBJ whole genome shotgun (WGS) entry which is preliminary data.</text>
</comment>
<dbReference type="EMBL" id="PQXF01000065">
    <property type="protein sequence ID" value="PXF57265.1"/>
    <property type="molecule type" value="Genomic_DNA"/>
</dbReference>
<proteinExistence type="predicted"/>
<sequence length="125" mass="14046">MDELEAIRQKKMERLQTMTSGEVLVLDDNNLAETVSKHPFVVLDCWAEWCGPCKMVAPVIAQLASEYAGRITFAKLNIDENMGTAMKYQISAIPTMLVFRNGEMAGQIIGALPKNHIEQKLQEFM</sequence>